<sequence>MHNGSKNTITLGRMLNQTARLWRHILNIRLLPYGLTDATWQPLLELKRQNRPMHQKDIAEALFLDKSSVVRTLRNLELQGLITRVPDKNDRRAHYIVITDEGNKRIEYVLKIASEVENEVVQKLSDHKNFRPLLEEVYSVVKDISGHYRI</sequence>
<dbReference type="PANTHER" id="PTHR33164:SF64">
    <property type="entry name" value="TRANSCRIPTIONAL REGULATOR SLYA"/>
    <property type="match status" value="1"/>
</dbReference>
<accession>A0ABT3QD29</accession>
<dbReference type="PROSITE" id="PS50995">
    <property type="entry name" value="HTH_MARR_2"/>
    <property type="match status" value="1"/>
</dbReference>
<comment type="caution">
    <text evidence="5">The sequence shown here is derived from an EMBL/GenBank/DDBJ whole genome shotgun (WGS) entry which is preliminary data.</text>
</comment>
<dbReference type="EMBL" id="JAPIUZ010000001">
    <property type="protein sequence ID" value="MCX2563171.1"/>
    <property type="molecule type" value="Genomic_DNA"/>
</dbReference>
<reference evidence="5 6" key="1">
    <citation type="submission" date="2022-11" db="EMBL/GenBank/DDBJ databases">
        <title>Genome sequencing of Acetobacter type strain.</title>
        <authorList>
            <person name="Heo J."/>
            <person name="Lee D."/>
            <person name="Han B.-H."/>
            <person name="Hong S.-B."/>
            <person name="Kwon S.-W."/>
        </authorList>
    </citation>
    <scope>NUCLEOTIDE SEQUENCE [LARGE SCALE GENOMIC DNA]</scope>
    <source>
        <strain evidence="5 6">KACC 21253</strain>
    </source>
</reference>
<dbReference type="Gene3D" id="1.10.10.10">
    <property type="entry name" value="Winged helix-like DNA-binding domain superfamily/Winged helix DNA-binding domain"/>
    <property type="match status" value="1"/>
</dbReference>
<evidence type="ECO:0000256" key="1">
    <source>
        <dbReference type="ARBA" id="ARBA00023015"/>
    </source>
</evidence>
<keyword evidence="6" id="KW-1185">Reference proteome</keyword>
<gene>
    <name evidence="5" type="ORF">OQ497_04235</name>
</gene>
<keyword evidence="3" id="KW-0804">Transcription</keyword>
<dbReference type="Pfam" id="PF12802">
    <property type="entry name" value="MarR_2"/>
    <property type="match status" value="1"/>
</dbReference>
<dbReference type="InterPro" id="IPR000835">
    <property type="entry name" value="HTH_MarR-typ"/>
</dbReference>
<dbReference type="Proteomes" id="UP001301152">
    <property type="component" value="Unassembled WGS sequence"/>
</dbReference>
<dbReference type="SMART" id="SM00347">
    <property type="entry name" value="HTH_MARR"/>
    <property type="match status" value="1"/>
</dbReference>
<keyword evidence="1" id="KW-0805">Transcription regulation</keyword>
<evidence type="ECO:0000256" key="2">
    <source>
        <dbReference type="ARBA" id="ARBA00023125"/>
    </source>
</evidence>
<evidence type="ECO:0000313" key="6">
    <source>
        <dbReference type="Proteomes" id="UP001301152"/>
    </source>
</evidence>
<evidence type="ECO:0000259" key="4">
    <source>
        <dbReference type="PROSITE" id="PS50995"/>
    </source>
</evidence>
<dbReference type="InterPro" id="IPR039422">
    <property type="entry name" value="MarR/SlyA-like"/>
</dbReference>
<dbReference type="SUPFAM" id="SSF46785">
    <property type="entry name" value="Winged helix' DNA-binding domain"/>
    <property type="match status" value="1"/>
</dbReference>
<organism evidence="5 6">
    <name type="scientific">Acetobacter thailandicus</name>
    <dbReference type="NCBI Taxonomy" id="1502842"/>
    <lineage>
        <taxon>Bacteria</taxon>
        <taxon>Pseudomonadati</taxon>
        <taxon>Pseudomonadota</taxon>
        <taxon>Alphaproteobacteria</taxon>
        <taxon>Acetobacterales</taxon>
        <taxon>Acetobacteraceae</taxon>
        <taxon>Acetobacter</taxon>
    </lineage>
</organism>
<keyword evidence="2" id="KW-0238">DNA-binding</keyword>
<dbReference type="InterPro" id="IPR036390">
    <property type="entry name" value="WH_DNA-bd_sf"/>
</dbReference>
<name>A0ABT3QD29_9PROT</name>
<dbReference type="InterPro" id="IPR023187">
    <property type="entry name" value="Tscrpt_reg_MarR-type_CS"/>
</dbReference>
<protein>
    <submittedName>
        <fullName evidence="5">MarR family transcriptional regulator</fullName>
    </submittedName>
</protein>
<dbReference type="PANTHER" id="PTHR33164">
    <property type="entry name" value="TRANSCRIPTIONAL REGULATOR, MARR FAMILY"/>
    <property type="match status" value="1"/>
</dbReference>
<dbReference type="InterPro" id="IPR036388">
    <property type="entry name" value="WH-like_DNA-bd_sf"/>
</dbReference>
<proteinExistence type="predicted"/>
<dbReference type="PRINTS" id="PR00598">
    <property type="entry name" value="HTHMARR"/>
</dbReference>
<evidence type="ECO:0000256" key="3">
    <source>
        <dbReference type="ARBA" id="ARBA00023163"/>
    </source>
</evidence>
<evidence type="ECO:0000313" key="5">
    <source>
        <dbReference type="EMBL" id="MCX2563171.1"/>
    </source>
</evidence>
<dbReference type="PROSITE" id="PS01117">
    <property type="entry name" value="HTH_MARR_1"/>
    <property type="match status" value="1"/>
</dbReference>
<dbReference type="RefSeq" id="WP_173558965.1">
    <property type="nucleotide sequence ID" value="NZ_JAPIUZ010000001.1"/>
</dbReference>
<feature type="domain" description="HTH marR-type" evidence="4">
    <location>
        <begin position="8"/>
        <end position="146"/>
    </location>
</feature>